<dbReference type="InterPro" id="IPR006175">
    <property type="entry name" value="YjgF/YER057c/UK114"/>
</dbReference>
<evidence type="ECO:0000256" key="1">
    <source>
        <dbReference type="ARBA" id="ARBA00010552"/>
    </source>
</evidence>
<comment type="similarity">
    <text evidence="1">Belongs to the RutC family.</text>
</comment>
<name>A0A1H2BGK7_MUCMA</name>
<dbReference type="AlphaFoldDB" id="A0A1H2BGK7"/>
<dbReference type="SUPFAM" id="SSF54427">
    <property type="entry name" value="NTF2-like"/>
    <property type="match status" value="1"/>
</dbReference>
<dbReference type="RefSeq" id="WP_091377414.1">
    <property type="nucleotide sequence ID" value="NZ_LT629740.1"/>
</dbReference>
<dbReference type="InterPro" id="IPR006056">
    <property type="entry name" value="RidA"/>
</dbReference>
<evidence type="ECO:0000313" key="4">
    <source>
        <dbReference type="Proteomes" id="UP000199679"/>
    </source>
</evidence>
<dbReference type="EMBL" id="LT629740">
    <property type="protein sequence ID" value="SDT57217.1"/>
    <property type="molecule type" value="Genomic_DNA"/>
</dbReference>
<protein>
    <submittedName>
        <fullName evidence="3">Reactive intermediate/imine deaminase</fullName>
    </submittedName>
</protein>
<feature type="signal peptide" evidence="2">
    <location>
        <begin position="1"/>
        <end position="20"/>
    </location>
</feature>
<dbReference type="FunFam" id="3.30.1330.40:FF:000001">
    <property type="entry name" value="L-PSP family endoribonuclease"/>
    <property type="match status" value="1"/>
</dbReference>
<dbReference type="STRING" id="652787.SAMN05216490_4105"/>
<dbReference type="GO" id="GO:0005829">
    <property type="term" value="C:cytosol"/>
    <property type="evidence" value="ECO:0007669"/>
    <property type="project" value="TreeGrafter"/>
</dbReference>
<dbReference type="NCBIfam" id="TIGR00004">
    <property type="entry name" value="Rid family detoxifying hydrolase"/>
    <property type="match status" value="1"/>
</dbReference>
<evidence type="ECO:0000313" key="3">
    <source>
        <dbReference type="EMBL" id="SDT57217.1"/>
    </source>
</evidence>
<dbReference type="InterPro" id="IPR009959">
    <property type="entry name" value="Cyclase_SnoaL-like"/>
</dbReference>
<dbReference type="Pfam" id="PF01042">
    <property type="entry name" value="Ribonuc_L-PSP"/>
    <property type="match status" value="1"/>
</dbReference>
<keyword evidence="2" id="KW-0732">Signal</keyword>
<feature type="chain" id="PRO_5009269919" evidence="2">
    <location>
        <begin position="21"/>
        <end position="288"/>
    </location>
</feature>
<dbReference type="PANTHER" id="PTHR11803:SF39">
    <property type="entry name" value="2-IMINOBUTANOATE_2-IMINOPROPANOATE DEAMINASE"/>
    <property type="match status" value="1"/>
</dbReference>
<dbReference type="Gene3D" id="3.10.450.50">
    <property type="match status" value="1"/>
</dbReference>
<dbReference type="Proteomes" id="UP000199679">
    <property type="component" value="Chromosome I"/>
</dbReference>
<dbReference type="Gene3D" id="3.30.1330.40">
    <property type="entry name" value="RutC-like"/>
    <property type="match status" value="1"/>
</dbReference>
<dbReference type="InterPro" id="IPR019897">
    <property type="entry name" value="RidA_CS"/>
</dbReference>
<dbReference type="OrthoDB" id="9803101at2"/>
<dbReference type="CDD" id="cd00448">
    <property type="entry name" value="YjgF_YER057c_UK114_family"/>
    <property type="match status" value="1"/>
</dbReference>
<dbReference type="PANTHER" id="PTHR11803">
    <property type="entry name" value="2-IMINOBUTANOATE/2-IMINOPROPANOATE DEAMINASE RIDA"/>
    <property type="match status" value="1"/>
</dbReference>
<dbReference type="GO" id="GO:0030638">
    <property type="term" value="P:polyketide metabolic process"/>
    <property type="evidence" value="ECO:0007669"/>
    <property type="project" value="InterPro"/>
</dbReference>
<evidence type="ECO:0000256" key="2">
    <source>
        <dbReference type="SAM" id="SignalP"/>
    </source>
</evidence>
<gene>
    <name evidence="3" type="ORF">SAMN05216490_4105</name>
</gene>
<dbReference type="InterPro" id="IPR035959">
    <property type="entry name" value="RutC-like_sf"/>
</dbReference>
<keyword evidence="4" id="KW-1185">Reference proteome</keyword>
<dbReference type="SUPFAM" id="SSF55298">
    <property type="entry name" value="YjgF-like"/>
    <property type="match status" value="1"/>
</dbReference>
<accession>A0A1H2BGK7</accession>
<sequence length="288" mass="32039">MKNYTIALLFLLVISVSSNAQNTTMNTTQLAENTVRNFLEIVRSGKSPERASEFMADSVKAHQLNAEHPETITRTPENYTQHVNEFLQGYGHYQFEVTELIASNDKVYARWKQTGNQTGDVDGFKPTGLPVTEIGSAVYRVAGGKIVEYWVQIDRKGTEIQQQNNSSVKSGSSKAGLPFPDAYISGDVLYISGQIGIDHTGELVNTGFEAEATQVMENLGNVLRKNRLHYKDLVNVTIYLTSMDNYAALNKVYSNYFGKKFPARVCIAVKELPRQAHVEIAAVADFNN</sequence>
<reference evidence="3 4" key="1">
    <citation type="submission" date="2016-10" db="EMBL/GenBank/DDBJ databases">
        <authorList>
            <person name="de Groot N.N."/>
        </authorList>
    </citation>
    <scope>NUCLEOTIDE SEQUENCE [LARGE SCALE GENOMIC DNA]</scope>
    <source>
        <strain evidence="3 4">MP1X4</strain>
    </source>
</reference>
<organism evidence="3 4">
    <name type="scientific">Mucilaginibacter mallensis</name>
    <dbReference type="NCBI Taxonomy" id="652787"/>
    <lineage>
        <taxon>Bacteria</taxon>
        <taxon>Pseudomonadati</taxon>
        <taxon>Bacteroidota</taxon>
        <taxon>Sphingobacteriia</taxon>
        <taxon>Sphingobacteriales</taxon>
        <taxon>Sphingobacteriaceae</taxon>
        <taxon>Mucilaginibacter</taxon>
    </lineage>
</organism>
<dbReference type="InterPro" id="IPR032710">
    <property type="entry name" value="NTF2-like_dom_sf"/>
</dbReference>
<dbReference type="GO" id="GO:0019239">
    <property type="term" value="F:deaminase activity"/>
    <property type="evidence" value="ECO:0007669"/>
    <property type="project" value="TreeGrafter"/>
</dbReference>
<dbReference type="PROSITE" id="PS01094">
    <property type="entry name" value="UPF0076"/>
    <property type="match status" value="1"/>
</dbReference>
<dbReference type="Pfam" id="PF07366">
    <property type="entry name" value="SnoaL"/>
    <property type="match status" value="1"/>
</dbReference>
<proteinExistence type="inferred from homology"/>